<keyword evidence="19" id="KW-1185">Reference proteome</keyword>
<dbReference type="GO" id="GO:0007399">
    <property type="term" value="P:nervous system development"/>
    <property type="evidence" value="ECO:0007669"/>
    <property type="project" value="UniProtKB-KW"/>
</dbReference>
<keyword evidence="8 15" id="KW-0067">ATP-binding</keyword>
<comment type="catalytic activity">
    <reaction evidence="13">
        <text>L-seryl-[protein] + ATP = O-phospho-L-seryl-[protein] + ADP + H(+)</text>
        <dbReference type="Rhea" id="RHEA:17989"/>
        <dbReference type="Rhea" id="RHEA-COMP:9863"/>
        <dbReference type="Rhea" id="RHEA-COMP:11604"/>
        <dbReference type="ChEBI" id="CHEBI:15378"/>
        <dbReference type="ChEBI" id="CHEBI:29999"/>
        <dbReference type="ChEBI" id="CHEBI:30616"/>
        <dbReference type="ChEBI" id="CHEBI:83421"/>
        <dbReference type="ChEBI" id="CHEBI:456216"/>
        <dbReference type="EC" id="2.7.11.1"/>
    </reaction>
</comment>
<reference evidence="18" key="2">
    <citation type="submission" date="2025-08" db="UniProtKB">
        <authorList>
            <consortium name="Ensembl"/>
        </authorList>
    </citation>
    <scope>IDENTIFICATION</scope>
</reference>
<feature type="region of interest" description="Disordered" evidence="16">
    <location>
        <begin position="340"/>
        <end position="392"/>
    </location>
</feature>
<evidence type="ECO:0000313" key="18">
    <source>
        <dbReference type="Ensembl" id="ENSTRUP00000087512.1"/>
    </source>
</evidence>
<keyword evidence="4" id="KW-0808">Transferase</keyword>
<evidence type="ECO:0000256" key="10">
    <source>
        <dbReference type="ARBA" id="ARBA00022902"/>
    </source>
</evidence>
<keyword evidence="5" id="KW-0479">Metal-binding</keyword>
<keyword evidence="7" id="KW-0418">Kinase</keyword>
<dbReference type="InterPro" id="IPR000719">
    <property type="entry name" value="Prot_kinase_dom"/>
</dbReference>
<dbReference type="Ensembl" id="ENSTRUT00000061689.1">
    <property type="protein sequence ID" value="ENSTRUP00000087512.1"/>
    <property type="gene ID" value="ENSTRUG00000005324.3"/>
</dbReference>
<dbReference type="Gene3D" id="1.10.510.10">
    <property type="entry name" value="Transferase(Phosphotransferase) domain 1"/>
    <property type="match status" value="1"/>
</dbReference>
<dbReference type="PROSITE" id="PS50011">
    <property type="entry name" value="PROTEIN_KINASE_DOM"/>
    <property type="match status" value="1"/>
</dbReference>
<dbReference type="FunFam" id="3.30.200.20:FF:000003">
    <property type="entry name" value="Non-specific serine/threonine protein kinase"/>
    <property type="match status" value="1"/>
</dbReference>
<feature type="compositionally biased region" description="Polar residues" evidence="16">
    <location>
        <begin position="644"/>
        <end position="656"/>
    </location>
</feature>
<evidence type="ECO:0000256" key="9">
    <source>
        <dbReference type="ARBA" id="ARBA00022842"/>
    </source>
</evidence>
<feature type="compositionally biased region" description="Pro residues" evidence="16">
    <location>
        <begin position="442"/>
        <end position="456"/>
    </location>
</feature>
<dbReference type="CDD" id="cd14340">
    <property type="entry name" value="UBA_BRSK"/>
    <property type="match status" value="1"/>
</dbReference>
<evidence type="ECO:0000256" key="12">
    <source>
        <dbReference type="ARBA" id="ARBA00048291"/>
    </source>
</evidence>
<comment type="catalytic activity">
    <reaction evidence="14">
        <text>L-threonyl-[tau protein] + ATP = O-phospho-L-threonyl-[tau protein] + ADP + H(+)</text>
        <dbReference type="Rhea" id="RHEA:53904"/>
        <dbReference type="Rhea" id="RHEA-COMP:13703"/>
        <dbReference type="Rhea" id="RHEA-COMP:13704"/>
        <dbReference type="ChEBI" id="CHEBI:15378"/>
        <dbReference type="ChEBI" id="CHEBI:30013"/>
        <dbReference type="ChEBI" id="CHEBI:30616"/>
        <dbReference type="ChEBI" id="CHEBI:61977"/>
        <dbReference type="ChEBI" id="CHEBI:456216"/>
        <dbReference type="EC" id="2.7.11.26"/>
    </reaction>
</comment>
<evidence type="ECO:0000256" key="14">
    <source>
        <dbReference type="ARBA" id="ARBA00048878"/>
    </source>
</evidence>
<evidence type="ECO:0000259" key="17">
    <source>
        <dbReference type="PROSITE" id="PS50011"/>
    </source>
</evidence>
<evidence type="ECO:0000256" key="5">
    <source>
        <dbReference type="ARBA" id="ARBA00022723"/>
    </source>
</evidence>
<protein>
    <submittedName>
        <fullName evidence="18">BR serine/threonine kinase 2</fullName>
    </submittedName>
</protein>
<dbReference type="FunFam" id="1.10.510.10:FF:000064">
    <property type="entry name" value="BR serine/threonine-protein kinase 2"/>
    <property type="match status" value="1"/>
</dbReference>
<comment type="catalytic activity">
    <reaction evidence="12">
        <text>L-seryl-[tau protein] + ATP = O-phospho-L-seryl-[tau protein] + ADP + H(+)</text>
        <dbReference type="Rhea" id="RHEA:12801"/>
        <dbReference type="Rhea" id="RHEA-COMP:13701"/>
        <dbReference type="Rhea" id="RHEA-COMP:13702"/>
        <dbReference type="ChEBI" id="CHEBI:15378"/>
        <dbReference type="ChEBI" id="CHEBI:29999"/>
        <dbReference type="ChEBI" id="CHEBI:30616"/>
        <dbReference type="ChEBI" id="CHEBI:83421"/>
        <dbReference type="ChEBI" id="CHEBI:456216"/>
        <dbReference type="EC" id="2.7.11.26"/>
    </reaction>
</comment>
<evidence type="ECO:0000256" key="13">
    <source>
        <dbReference type="ARBA" id="ARBA00048679"/>
    </source>
</evidence>
<dbReference type="SMART" id="SM00220">
    <property type="entry name" value="S_TKc"/>
    <property type="match status" value="1"/>
</dbReference>
<dbReference type="Pfam" id="PF00069">
    <property type="entry name" value="Pkinase"/>
    <property type="match status" value="1"/>
</dbReference>
<feature type="compositionally biased region" description="Polar residues" evidence="16">
    <location>
        <begin position="507"/>
        <end position="520"/>
    </location>
</feature>
<dbReference type="InterPro" id="IPR017441">
    <property type="entry name" value="Protein_kinase_ATP_BS"/>
</dbReference>
<gene>
    <name evidence="18" type="primary">LOC115252051</name>
</gene>
<name>A0A674PNY4_TAKRU</name>
<keyword evidence="10" id="KW-0524">Neurogenesis</keyword>
<evidence type="ECO:0000256" key="6">
    <source>
        <dbReference type="ARBA" id="ARBA00022741"/>
    </source>
</evidence>
<sequence length="665" mass="74241">MSSSGKDANYVGPYRLEKTLGKGQTGLVKLGIHCVTCQKVAIKIVNREKLSESVLMKVEREIAILKLIEHPHVLKLHEVYENKKYLYLVLEHVSGGELFDYLVKKGRLTPKEARKFFRQIISALDFCHSHSICHRDLKPENLLLDEKNNIRIADFGMASLQVGDSLLETSCGSPHYACPEVIRGEKYDGRKADAWSCGVILFALLVGALPFDDDNLRNLLEKVKLGVFHMPHFIPPDCQNLLRGMIEVDPTKRLTLEQIQKHTWYLAGKNEPEPEQPVPRKVAVRTLASAEEIDPDVLESMNSLGCFRDKDKLTSDLLAADDNQEKMIYFLLLDRKERYPSHEDQNLPPRNETDPPRKRVDSPLLSRHGKRRPERKSMEVLTVTEGGSPVPVRRAIDMATHGQRSIKSCRPQNSAVCLHRSRSISGASSGLSTSPLSSPRVTPLPSPRGSPLPTPKGTPVHTPKDSPTGTPSPTPPPSPSVPWRARLNSFKNSFLGSPRFHRRKMQVPTQEDMSSLTPDSSPELAKRSWFGNFINLEKEEQIFIVIRDKPLSSIKADIVHAFLSIPSLSHSVISQTSFRAEYKSSAGPAVFQKPVKFQVDITYTESGGATKDNGIYSVTFTLLSGPSRRFKRVVETIQAQLLSSGDQPAIQPQLSAQPRPPQHTA</sequence>
<feature type="domain" description="Protein kinase" evidence="17">
    <location>
        <begin position="14"/>
        <end position="265"/>
    </location>
</feature>
<evidence type="ECO:0000256" key="7">
    <source>
        <dbReference type="ARBA" id="ARBA00022777"/>
    </source>
</evidence>
<evidence type="ECO:0000256" key="16">
    <source>
        <dbReference type="SAM" id="MobiDB-lite"/>
    </source>
</evidence>
<dbReference type="GO" id="GO:0050321">
    <property type="term" value="F:tau-protein kinase activity"/>
    <property type="evidence" value="ECO:0007669"/>
    <property type="project" value="UniProtKB-EC"/>
</dbReference>
<evidence type="ECO:0000256" key="1">
    <source>
        <dbReference type="ARBA" id="ARBA00001946"/>
    </source>
</evidence>
<evidence type="ECO:0000313" key="19">
    <source>
        <dbReference type="Proteomes" id="UP000005226"/>
    </source>
</evidence>
<evidence type="ECO:0000256" key="8">
    <source>
        <dbReference type="ARBA" id="ARBA00022840"/>
    </source>
</evidence>
<dbReference type="Pfam" id="PF21122">
    <property type="entry name" value="KA1_BRSK"/>
    <property type="match status" value="1"/>
</dbReference>
<feature type="compositionally biased region" description="Low complexity" evidence="16">
    <location>
        <begin position="424"/>
        <end position="439"/>
    </location>
</feature>
<dbReference type="PANTHER" id="PTHR24346:SF108">
    <property type="entry name" value="BR SERINE_THREONINE KINASE 1"/>
    <property type="match status" value="1"/>
</dbReference>
<reference evidence="18" key="3">
    <citation type="submission" date="2025-09" db="UniProtKB">
        <authorList>
            <consortium name="Ensembl"/>
        </authorList>
    </citation>
    <scope>IDENTIFICATION</scope>
</reference>
<dbReference type="InterPro" id="IPR048622">
    <property type="entry name" value="BRSK1_2-like_UBA"/>
</dbReference>
<dbReference type="PROSITE" id="PS00108">
    <property type="entry name" value="PROTEIN_KINASE_ST"/>
    <property type="match status" value="1"/>
</dbReference>
<evidence type="ECO:0000256" key="3">
    <source>
        <dbReference type="ARBA" id="ARBA00022527"/>
    </source>
</evidence>
<accession>A0A674PNY4</accession>
<feature type="compositionally biased region" description="Pro residues" evidence="16">
    <location>
        <begin position="470"/>
        <end position="480"/>
    </location>
</feature>
<organism evidence="18 19">
    <name type="scientific">Takifugu rubripes</name>
    <name type="common">Japanese pufferfish</name>
    <name type="synonym">Fugu rubripes</name>
    <dbReference type="NCBI Taxonomy" id="31033"/>
    <lineage>
        <taxon>Eukaryota</taxon>
        <taxon>Metazoa</taxon>
        <taxon>Chordata</taxon>
        <taxon>Craniata</taxon>
        <taxon>Vertebrata</taxon>
        <taxon>Euteleostomi</taxon>
        <taxon>Actinopterygii</taxon>
        <taxon>Neopterygii</taxon>
        <taxon>Teleostei</taxon>
        <taxon>Neoteleostei</taxon>
        <taxon>Acanthomorphata</taxon>
        <taxon>Eupercaria</taxon>
        <taxon>Tetraodontiformes</taxon>
        <taxon>Tetradontoidea</taxon>
        <taxon>Tetraodontidae</taxon>
        <taxon>Takifugu</taxon>
    </lineage>
</organism>
<proteinExistence type="inferred from homology"/>
<dbReference type="Proteomes" id="UP000005226">
    <property type="component" value="Chromosome 13"/>
</dbReference>
<dbReference type="GO" id="GO:0005524">
    <property type="term" value="F:ATP binding"/>
    <property type="evidence" value="ECO:0007669"/>
    <property type="project" value="UniProtKB-UniRule"/>
</dbReference>
<dbReference type="GO" id="GO:0005737">
    <property type="term" value="C:cytoplasm"/>
    <property type="evidence" value="ECO:0007669"/>
    <property type="project" value="TreeGrafter"/>
</dbReference>
<keyword evidence="9" id="KW-0460">Magnesium</keyword>
<feature type="binding site" evidence="15">
    <location>
        <position position="43"/>
    </location>
    <ligand>
        <name>ATP</name>
        <dbReference type="ChEBI" id="CHEBI:30616"/>
    </ligand>
</feature>
<feature type="compositionally biased region" description="Basic and acidic residues" evidence="16">
    <location>
        <begin position="340"/>
        <end position="361"/>
    </location>
</feature>
<evidence type="ECO:0000256" key="2">
    <source>
        <dbReference type="ARBA" id="ARBA00006234"/>
    </source>
</evidence>
<evidence type="ECO:0000256" key="4">
    <source>
        <dbReference type="ARBA" id="ARBA00022679"/>
    </source>
</evidence>
<keyword evidence="6 15" id="KW-0547">Nucleotide-binding</keyword>
<evidence type="ECO:0000256" key="15">
    <source>
        <dbReference type="PROSITE-ProRule" id="PRU10141"/>
    </source>
</evidence>
<comment type="cofactor">
    <cofactor evidence="1">
        <name>Mg(2+)</name>
        <dbReference type="ChEBI" id="CHEBI:18420"/>
    </cofactor>
</comment>
<dbReference type="InterPro" id="IPR008271">
    <property type="entry name" value="Ser/Thr_kinase_AS"/>
</dbReference>
<dbReference type="GO" id="GO:0046872">
    <property type="term" value="F:metal ion binding"/>
    <property type="evidence" value="ECO:0007669"/>
    <property type="project" value="UniProtKB-KW"/>
</dbReference>
<dbReference type="InterPro" id="IPR011009">
    <property type="entry name" value="Kinase-like_dom_sf"/>
</dbReference>
<dbReference type="GO" id="GO:0035556">
    <property type="term" value="P:intracellular signal transduction"/>
    <property type="evidence" value="ECO:0007669"/>
    <property type="project" value="TreeGrafter"/>
</dbReference>
<comment type="similarity">
    <text evidence="2">Belongs to the protein kinase superfamily. CAMK Ser/Thr protein kinase family. SNF1 subfamily.</text>
</comment>
<keyword evidence="3" id="KW-0723">Serine/threonine-protein kinase</keyword>
<reference evidence="18 19" key="1">
    <citation type="journal article" date="2011" name="Genome Biol. Evol.">
        <title>Integration of the genetic map and genome assembly of fugu facilitates insights into distinct features of genome evolution in teleosts and mammals.</title>
        <authorList>
            <person name="Kai W."/>
            <person name="Kikuchi K."/>
            <person name="Tohari S."/>
            <person name="Chew A.K."/>
            <person name="Tay A."/>
            <person name="Fujiwara A."/>
            <person name="Hosoya S."/>
            <person name="Suetake H."/>
            <person name="Naruse K."/>
            <person name="Brenner S."/>
            <person name="Suzuki Y."/>
            <person name="Venkatesh B."/>
        </authorList>
    </citation>
    <scope>NUCLEOTIDE SEQUENCE [LARGE SCALE GENOMIC DNA]</scope>
</reference>
<dbReference type="PANTHER" id="PTHR24346">
    <property type="entry name" value="MAP/MICROTUBULE AFFINITY-REGULATING KINASE"/>
    <property type="match status" value="1"/>
</dbReference>
<feature type="region of interest" description="Disordered" evidence="16">
    <location>
        <begin position="644"/>
        <end position="665"/>
    </location>
</feature>
<comment type="catalytic activity">
    <reaction evidence="11">
        <text>L-threonyl-[protein] + ATP = O-phospho-L-threonyl-[protein] + ADP + H(+)</text>
        <dbReference type="Rhea" id="RHEA:46608"/>
        <dbReference type="Rhea" id="RHEA-COMP:11060"/>
        <dbReference type="Rhea" id="RHEA-COMP:11605"/>
        <dbReference type="ChEBI" id="CHEBI:15378"/>
        <dbReference type="ChEBI" id="CHEBI:30013"/>
        <dbReference type="ChEBI" id="CHEBI:30616"/>
        <dbReference type="ChEBI" id="CHEBI:61977"/>
        <dbReference type="ChEBI" id="CHEBI:456216"/>
        <dbReference type="EC" id="2.7.11.1"/>
    </reaction>
</comment>
<dbReference type="Pfam" id="PF21115">
    <property type="entry name" value="UBA_BRSK"/>
    <property type="match status" value="1"/>
</dbReference>
<feature type="region of interest" description="Disordered" evidence="16">
    <location>
        <begin position="424"/>
        <end position="521"/>
    </location>
</feature>
<dbReference type="PROSITE" id="PS00107">
    <property type="entry name" value="PROTEIN_KINASE_ATP"/>
    <property type="match status" value="1"/>
</dbReference>
<dbReference type="GeneTree" id="ENSGT00940000157462"/>
<dbReference type="CDD" id="cd14081">
    <property type="entry name" value="STKc_BRSK1_2"/>
    <property type="match status" value="1"/>
</dbReference>
<dbReference type="AlphaFoldDB" id="A0A674PNY4"/>
<evidence type="ECO:0000256" key="11">
    <source>
        <dbReference type="ARBA" id="ARBA00047899"/>
    </source>
</evidence>
<dbReference type="SUPFAM" id="SSF56112">
    <property type="entry name" value="Protein kinase-like (PK-like)"/>
    <property type="match status" value="1"/>
</dbReference>